<sequence>MKVIRELSVVFIFCFLGEMIKNILGLTIPGNVIGMILLLISLCLGIVKVEFIEDISKFLLDHLSFFFVPAGVGLVTSIGIVKNCWQYIVITIVLSTIVVMAVTSMTVQLFKRS</sequence>
<organism evidence="7 8">
    <name type="scientific">Clostridium thailandense</name>
    <dbReference type="NCBI Taxonomy" id="2794346"/>
    <lineage>
        <taxon>Bacteria</taxon>
        <taxon>Bacillati</taxon>
        <taxon>Bacillota</taxon>
        <taxon>Clostridia</taxon>
        <taxon>Eubacteriales</taxon>
        <taxon>Clostridiaceae</taxon>
        <taxon>Clostridium</taxon>
    </lineage>
</organism>
<dbReference type="PANTHER" id="PTHR33931:SF2">
    <property type="entry name" value="HOLIN-LIKE PROTEIN CIDA"/>
    <property type="match status" value="1"/>
</dbReference>
<keyword evidence="4 6" id="KW-1133">Transmembrane helix</keyword>
<dbReference type="GO" id="GO:0005886">
    <property type="term" value="C:plasma membrane"/>
    <property type="evidence" value="ECO:0007669"/>
    <property type="project" value="UniProtKB-SubCell"/>
</dbReference>
<dbReference type="PANTHER" id="PTHR33931">
    <property type="entry name" value="HOLIN-LIKE PROTEIN CIDA-RELATED"/>
    <property type="match status" value="1"/>
</dbReference>
<keyword evidence="2" id="KW-1003">Cell membrane</keyword>
<keyword evidence="5 6" id="KW-0472">Membrane</keyword>
<keyword evidence="8" id="KW-1185">Reference proteome</keyword>
<evidence type="ECO:0000313" key="8">
    <source>
        <dbReference type="Proteomes" id="UP000694308"/>
    </source>
</evidence>
<comment type="subcellular location">
    <subcellularLocation>
        <location evidence="1">Cell membrane</location>
        <topology evidence="1">Multi-pass membrane protein</topology>
    </subcellularLocation>
</comment>
<gene>
    <name evidence="7" type="ORF">I6U48_18095</name>
</gene>
<proteinExistence type="predicted"/>
<name>A0A949TWE3_9CLOT</name>
<feature type="transmembrane region" description="Helical" evidence="6">
    <location>
        <begin position="87"/>
        <end position="110"/>
    </location>
</feature>
<evidence type="ECO:0000313" key="7">
    <source>
        <dbReference type="EMBL" id="MBV7274811.1"/>
    </source>
</evidence>
<evidence type="ECO:0000256" key="3">
    <source>
        <dbReference type="ARBA" id="ARBA00022692"/>
    </source>
</evidence>
<evidence type="ECO:0000256" key="2">
    <source>
        <dbReference type="ARBA" id="ARBA00022475"/>
    </source>
</evidence>
<evidence type="ECO:0000256" key="5">
    <source>
        <dbReference type="ARBA" id="ARBA00023136"/>
    </source>
</evidence>
<feature type="transmembrane region" description="Helical" evidence="6">
    <location>
        <begin position="63"/>
        <end position="81"/>
    </location>
</feature>
<dbReference type="Proteomes" id="UP000694308">
    <property type="component" value="Unassembled WGS sequence"/>
</dbReference>
<evidence type="ECO:0000256" key="4">
    <source>
        <dbReference type="ARBA" id="ARBA00022989"/>
    </source>
</evidence>
<dbReference type="Pfam" id="PF03788">
    <property type="entry name" value="LrgA"/>
    <property type="match status" value="1"/>
</dbReference>
<comment type="caution">
    <text evidence="7">The sequence shown here is derived from an EMBL/GenBank/DDBJ whole genome shotgun (WGS) entry which is preliminary data.</text>
</comment>
<dbReference type="AlphaFoldDB" id="A0A949TWE3"/>
<dbReference type="EMBL" id="JAEEGC010000098">
    <property type="protein sequence ID" value="MBV7274811.1"/>
    <property type="molecule type" value="Genomic_DNA"/>
</dbReference>
<evidence type="ECO:0000256" key="1">
    <source>
        <dbReference type="ARBA" id="ARBA00004651"/>
    </source>
</evidence>
<accession>A0A949TWE3</accession>
<dbReference type="RefSeq" id="WP_218321869.1">
    <property type="nucleotide sequence ID" value="NZ_JAEEGC010000098.1"/>
</dbReference>
<feature type="transmembrane region" description="Helical" evidence="6">
    <location>
        <begin position="7"/>
        <end position="26"/>
    </location>
</feature>
<keyword evidence="3 6" id="KW-0812">Transmembrane</keyword>
<dbReference type="InterPro" id="IPR005538">
    <property type="entry name" value="LrgA/CidA"/>
</dbReference>
<protein>
    <submittedName>
        <fullName evidence="7">CidA/LrgA family protein</fullName>
    </submittedName>
</protein>
<feature type="transmembrane region" description="Helical" evidence="6">
    <location>
        <begin position="32"/>
        <end position="51"/>
    </location>
</feature>
<evidence type="ECO:0000256" key="6">
    <source>
        <dbReference type="SAM" id="Phobius"/>
    </source>
</evidence>
<reference evidence="7" key="1">
    <citation type="submission" date="2020-12" db="EMBL/GenBank/DDBJ databases">
        <title>Clostridium thailandense sp. nov., a novel acetogenic bacterium isolated from peat land soil in Thailand.</title>
        <authorList>
            <person name="Chaikitkaew S."/>
            <person name="Birkeland N.K."/>
        </authorList>
    </citation>
    <scope>NUCLEOTIDE SEQUENCE</scope>
    <source>
        <strain evidence="7">PL3</strain>
    </source>
</reference>